<evidence type="ECO:0000313" key="4">
    <source>
        <dbReference type="Proteomes" id="UP000438429"/>
    </source>
</evidence>
<accession>A0A6A4SKV0</accession>
<proteinExistence type="predicted"/>
<reference evidence="3 4" key="1">
    <citation type="submission" date="2019-06" db="EMBL/GenBank/DDBJ databases">
        <title>Draft genomes of female and male turbot (Scophthalmus maximus).</title>
        <authorList>
            <person name="Xu H."/>
            <person name="Xu X.-W."/>
            <person name="Shao C."/>
            <person name="Chen S."/>
        </authorList>
    </citation>
    <scope>NUCLEOTIDE SEQUENCE [LARGE SCALE GENOMIC DNA]</scope>
    <source>
        <strain evidence="3">Ysfricsl-2016a</strain>
        <tissue evidence="3">Blood</tissue>
    </source>
</reference>
<gene>
    <name evidence="3" type="ORF">F2P81_017703</name>
</gene>
<evidence type="ECO:0000259" key="2">
    <source>
        <dbReference type="PROSITE" id="PS50104"/>
    </source>
</evidence>
<dbReference type="InterPro" id="IPR035897">
    <property type="entry name" value="Toll_tir_struct_dom_sf"/>
</dbReference>
<feature type="compositionally biased region" description="Basic and acidic residues" evidence="1">
    <location>
        <begin position="126"/>
        <end position="144"/>
    </location>
</feature>
<feature type="region of interest" description="Disordered" evidence="1">
    <location>
        <begin position="120"/>
        <end position="148"/>
    </location>
</feature>
<evidence type="ECO:0000313" key="3">
    <source>
        <dbReference type="EMBL" id="KAF0030972.1"/>
    </source>
</evidence>
<dbReference type="Gene3D" id="3.40.50.10140">
    <property type="entry name" value="Toll/interleukin-1 receptor homology (TIR) domain"/>
    <property type="match status" value="1"/>
</dbReference>
<dbReference type="InterPro" id="IPR000157">
    <property type="entry name" value="TIR_dom"/>
</dbReference>
<sequence>MQRSRRLLFVLSPAFLTEKSVSLLECRLGLHLHRGHQASVVTVVYRSVSKLSCVEAAQVRQAAVSAPKWRGTRSEPRRSRFWLRLRLALPVRPLAMGRRLIDSTSSHSDLAALALQRAQRYQNQDQNRRDRTNQCHRDREEGSKHSRSCPGCAGFVGQVDDRGEELTLETEMQQNISVNFWNFIFLKLENILVLKSKVRGREVVYESEGQRSERKETRDFKVKYVEDDAQHEEEVCVWLIVEQQLSDVVLELVPSFLSKRNEPNF</sequence>
<dbReference type="PROSITE" id="PS50104">
    <property type="entry name" value="TIR"/>
    <property type="match status" value="1"/>
</dbReference>
<evidence type="ECO:0000256" key="1">
    <source>
        <dbReference type="SAM" id="MobiDB-lite"/>
    </source>
</evidence>
<feature type="domain" description="TIR" evidence="2">
    <location>
        <begin position="1"/>
        <end position="89"/>
    </location>
</feature>
<dbReference type="EMBL" id="VEVO01000015">
    <property type="protein sequence ID" value="KAF0030972.1"/>
    <property type="molecule type" value="Genomic_DNA"/>
</dbReference>
<organism evidence="3 4">
    <name type="scientific">Scophthalmus maximus</name>
    <name type="common">Turbot</name>
    <name type="synonym">Psetta maxima</name>
    <dbReference type="NCBI Taxonomy" id="52904"/>
    <lineage>
        <taxon>Eukaryota</taxon>
        <taxon>Metazoa</taxon>
        <taxon>Chordata</taxon>
        <taxon>Craniata</taxon>
        <taxon>Vertebrata</taxon>
        <taxon>Euteleostomi</taxon>
        <taxon>Actinopterygii</taxon>
        <taxon>Neopterygii</taxon>
        <taxon>Teleostei</taxon>
        <taxon>Neoteleostei</taxon>
        <taxon>Acanthomorphata</taxon>
        <taxon>Carangaria</taxon>
        <taxon>Pleuronectiformes</taxon>
        <taxon>Pleuronectoidei</taxon>
        <taxon>Scophthalmidae</taxon>
        <taxon>Scophthalmus</taxon>
    </lineage>
</organism>
<comment type="caution">
    <text evidence="3">The sequence shown here is derived from an EMBL/GenBank/DDBJ whole genome shotgun (WGS) entry which is preliminary data.</text>
</comment>
<dbReference type="Proteomes" id="UP000438429">
    <property type="component" value="Unassembled WGS sequence"/>
</dbReference>
<dbReference type="GO" id="GO:0007165">
    <property type="term" value="P:signal transduction"/>
    <property type="evidence" value="ECO:0007669"/>
    <property type="project" value="InterPro"/>
</dbReference>
<dbReference type="AlphaFoldDB" id="A0A6A4SKV0"/>
<dbReference type="SUPFAM" id="SSF52200">
    <property type="entry name" value="Toll/Interleukin receptor TIR domain"/>
    <property type="match status" value="1"/>
</dbReference>
<name>A0A6A4SKV0_SCOMX</name>
<protein>
    <recommendedName>
        <fullName evidence="2">TIR domain-containing protein</fullName>
    </recommendedName>
</protein>